<dbReference type="EMBL" id="LAPT01000145">
    <property type="protein sequence ID" value="PXF28819.1"/>
    <property type="molecule type" value="Genomic_DNA"/>
</dbReference>
<dbReference type="InterPro" id="IPR021730">
    <property type="entry name" value="YdbH"/>
</dbReference>
<dbReference type="Proteomes" id="UP000248090">
    <property type="component" value="Unassembled WGS sequence"/>
</dbReference>
<keyword evidence="2" id="KW-1185">Reference proteome</keyword>
<organism evidence="1 2">
    <name type="scientific">Pokkaliibacter plantistimulans</name>
    <dbReference type="NCBI Taxonomy" id="1635171"/>
    <lineage>
        <taxon>Bacteria</taxon>
        <taxon>Pseudomonadati</taxon>
        <taxon>Pseudomonadota</taxon>
        <taxon>Gammaproteobacteria</taxon>
        <taxon>Oceanospirillales</taxon>
        <taxon>Balneatrichaceae</taxon>
        <taxon>Pokkaliibacter</taxon>
    </lineage>
</organism>
<dbReference type="Pfam" id="PF11739">
    <property type="entry name" value="YdbH-like"/>
    <property type="match status" value="1"/>
</dbReference>
<sequence length="810" mass="88867">MQRIGYVLLGLVFVVLALYLTLPTTLPPVLDLLVQRALPGWQVTGVKVGHPDLRHWYLDYLVLENGEASLSLNQVGIQYAPPTLAQGYVENLHIGEAKLSLKPQQQASTTVIPPLPPRDWLRRIPSNHLKIDALEIDAQGWTLQGQLGLDLDGGTLDGQLKLDAINDPFDVQARLTGAASLDMTLSQPREEASTEANRNQLQLSLHWLEGNDSYPLRINTRVRGHWQLPQWSQQPIDGEVVADIDANNEGMEVRFAQPSAVEWPLDTRELDLSLPPLTYLNASVGEGSILTWDFAHPRPRLNGDISLTANFPDNSGQQLVASLEQIDDQQLGGTILLSLPHWFQGNMFLDSVHAALPWSLVDTDQGLQLQLDSNGQINLGRAQLDTLQLAPSQLNWPAPISFNWNSLSHDITLVPASLQWRSQGLQLPAAQLKASAFAWTLQLERLLLQPEHPVAFNVSLPQQTLPLTIRQQPVSAMVSAQALQVANHGNYNVTVNALQSSLSLAGDISDTAHTGTAQLNLALAPLRPYLNQPELRQLSGQLSWSGQYNLTGGLTFNGRGELDSDGEWDGYPAWSDFKVNYRLQGSPDTGTLSLTSSLPRYELLGIKNFRGQADIRYNPNRYQVALNQLSSDILDGNIRVNPTSFSYPGPVDGRLLLSDMSLAAIMATHPSSPLQGQGRISGTLPFHYDQQGLRIEQGYLSASGSGGKLSYTGNLGLEAMSQTYPQLASVSALLGDFHFNSLDANVDYAADGKLLLQTHLEGSNPAFEQGRAVNFNISVEENLLQLLRSLQVTGKLNTVLGERIQQQLSR</sequence>
<dbReference type="RefSeq" id="WP_110189971.1">
    <property type="nucleotide sequence ID" value="NZ_CP177354.1"/>
</dbReference>
<proteinExistence type="predicted"/>
<reference evidence="1 2" key="1">
    <citation type="submission" date="2015-03" db="EMBL/GenBank/DDBJ databases">
        <authorList>
            <person name="Krishnan R."/>
            <person name="Midha S."/>
            <person name="Patil P.B."/>
            <person name="Rameshkumar N."/>
        </authorList>
    </citation>
    <scope>NUCLEOTIDE SEQUENCE [LARGE SCALE GENOMIC DNA]</scope>
    <source>
        <strain evidence="1 2">L1E11</strain>
    </source>
</reference>
<evidence type="ECO:0000313" key="2">
    <source>
        <dbReference type="Proteomes" id="UP000248090"/>
    </source>
</evidence>
<comment type="caution">
    <text evidence="1">The sequence shown here is derived from an EMBL/GenBank/DDBJ whole genome shotgun (WGS) entry which is preliminary data.</text>
</comment>
<evidence type="ECO:0008006" key="3">
    <source>
        <dbReference type="Google" id="ProtNLM"/>
    </source>
</evidence>
<evidence type="ECO:0000313" key="1">
    <source>
        <dbReference type="EMBL" id="PXF28819.1"/>
    </source>
</evidence>
<accession>A0ABX5LQ81</accession>
<protein>
    <recommendedName>
        <fullName evidence="3">Dicarboxylate transport domain-containing protein</fullName>
    </recommendedName>
</protein>
<name>A0ABX5LQ81_9GAMM</name>
<gene>
    <name evidence="1" type="ORF">WH50_24360</name>
</gene>